<evidence type="ECO:0000259" key="1">
    <source>
        <dbReference type="Pfam" id="PF07969"/>
    </source>
</evidence>
<dbReference type="InterPro" id="IPR013108">
    <property type="entry name" value="Amidohydro_3"/>
</dbReference>
<accession>A0A1M5LDU2</accession>
<dbReference type="EMBL" id="FQWM01000001">
    <property type="protein sequence ID" value="SHG63120.1"/>
    <property type="molecule type" value="Genomic_DNA"/>
</dbReference>
<name>A0A1M5LDU2_9RHOB</name>
<dbReference type="Proteomes" id="UP000184211">
    <property type="component" value="Unassembled WGS sequence"/>
</dbReference>
<dbReference type="Gene3D" id="3.10.310.70">
    <property type="match status" value="1"/>
</dbReference>
<protein>
    <recommendedName>
        <fullName evidence="1">Amidohydrolase 3 domain-containing protein</fullName>
    </recommendedName>
</protein>
<proteinExistence type="predicted"/>
<sequence>MTASTLFFGGDIVTVDPGHPAPDAVLVSGDRIAHVGDLQSARSLAPPDTQEIDLQGSVLLPGLIDAHSHPLWAAKTRGAPVVDVRAETVPTFDAVLAKIERRVAAAQLGEHLLFFGLDAQLHEGFRTLSRDMLDALAPDIPLGVQTSNCHALYMNSAGFDACGIGPDTPTPTGSVIERDAKGNPTGKIAEAITWKAVETFYEAWGDDRLNSEFKATIDAFISNGITTTTEHLYLPFYKSYYLRALKQRWPMPRIAAYQQAVTPDMAVEDMNIGPDRLWMAGVKIHADGSPFIGNIWLTKPYLTNDVTQIRMGLAPGHTGGTNYPAAFFEDMVRAYVSQGWQMTIHTQGDRTIDMVLDLLEKVLSEAPRPDHRFRLEHCALMRDDQIDRCISMGVLGSFFINHITHWGAPIEDVLFGPKRAAHYVPAGSAAAQGMRISLHADTPMTDPSCLELMQAAMTRKTKEGRCVGPDERMTVEAALRAVTIDAAYQICKEDVLGSITPGKYADFAVLARNPLSEPKDSIAEIKVLETWLAGQKVWSHDG</sequence>
<evidence type="ECO:0000313" key="3">
    <source>
        <dbReference type="Proteomes" id="UP000184211"/>
    </source>
</evidence>
<dbReference type="SUPFAM" id="SSF51556">
    <property type="entry name" value="Metallo-dependent hydrolases"/>
    <property type="match status" value="1"/>
</dbReference>
<dbReference type="SUPFAM" id="SSF51338">
    <property type="entry name" value="Composite domain of metallo-dependent hydrolases"/>
    <property type="match status" value="1"/>
</dbReference>
<dbReference type="GO" id="GO:0016810">
    <property type="term" value="F:hydrolase activity, acting on carbon-nitrogen (but not peptide) bonds"/>
    <property type="evidence" value="ECO:0007669"/>
    <property type="project" value="InterPro"/>
</dbReference>
<keyword evidence="3" id="KW-1185">Reference proteome</keyword>
<dbReference type="Pfam" id="PF07969">
    <property type="entry name" value="Amidohydro_3"/>
    <property type="match status" value="1"/>
</dbReference>
<dbReference type="Gene3D" id="3.20.20.140">
    <property type="entry name" value="Metal-dependent hydrolases"/>
    <property type="match status" value="1"/>
</dbReference>
<dbReference type="PANTHER" id="PTHR22642:SF2">
    <property type="entry name" value="PROTEIN LONG AFTER FAR-RED 3"/>
    <property type="match status" value="1"/>
</dbReference>
<dbReference type="InterPro" id="IPR033932">
    <property type="entry name" value="YtcJ-like"/>
</dbReference>
<reference evidence="3" key="1">
    <citation type="submission" date="2016-11" db="EMBL/GenBank/DDBJ databases">
        <authorList>
            <person name="Varghese N."/>
            <person name="Submissions S."/>
        </authorList>
    </citation>
    <scope>NUCLEOTIDE SEQUENCE [LARGE SCALE GENOMIC DNA]</scope>
    <source>
        <strain evidence="3">DSM 28223</strain>
    </source>
</reference>
<dbReference type="InterPro" id="IPR032466">
    <property type="entry name" value="Metal_Hydrolase"/>
</dbReference>
<dbReference type="Gene3D" id="2.30.40.10">
    <property type="entry name" value="Urease, subunit C, domain 1"/>
    <property type="match status" value="1"/>
</dbReference>
<dbReference type="RefSeq" id="WP_072791590.1">
    <property type="nucleotide sequence ID" value="NZ_FQWM01000001.1"/>
</dbReference>
<dbReference type="STRING" id="870908.SAMN04488044_1229"/>
<dbReference type="OrthoDB" id="9811399at2"/>
<dbReference type="CDD" id="cd01300">
    <property type="entry name" value="YtcJ_like"/>
    <property type="match status" value="1"/>
</dbReference>
<evidence type="ECO:0000313" key="2">
    <source>
        <dbReference type="EMBL" id="SHG63120.1"/>
    </source>
</evidence>
<feature type="domain" description="Amidohydrolase 3" evidence="1">
    <location>
        <begin position="50"/>
        <end position="537"/>
    </location>
</feature>
<gene>
    <name evidence="2" type="ORF">SAMN04488044_1229</name>
</gene>
<dbReference type="InterPro" id="IPR011059">
    <property type="entry name" value="Metal-dep_hydrolase_composite"/>
</dbReference>
<dbReference type="PANTHER" id="PTHR22642">
    <property type="entry name" value="IMIDAZOLONEPROPIONASE"/>
    <property type="match status" value="1"/>
</dbReference>
<dbReference type="AlphaFoldDB" id="A0A1M5LDU2"/>
<organism evidence="2 3">
    <name type="scientific">Cognatishimia maritima</name>
    <dbReference type="NCBI Taxonomy" id="870908"/>
    <lineage>
        <taxon>Bacteria</taxon>
        <taxon>Pseudomonadati</taxon>
        <taxon>Pseudomonadota</taxon>
        <taxon>Alphaproteobacteria</taxon>
        <taxon>Rhodobacterales</taxon>
        <taxon>Paracoccaceae</taxon>
        <taxon>Cognatishimia</taxon>
    </lineage>
</organism>